<sequence>MSQNMNLSQNLRYGSFIRISGKGSNGTKGIITSKGFFDHAVYFQTYEDMEDINNFRDGIFQILPRGSFEIHDEYLKGMDKSPSLQQRMKSEKEQYFNMIDNKMNEEVYFSSEVIFQHVESGQYLACSEECSDSRSDSFGLRLQQFLSSRIIFKMEPSKNYQQTGRPIISKQSVKIQSDINKFWIDKNMRQPVQLDHKSTQTGLKVQLKALQEDSHRYELIVSHYSDSEWKIQLYDNYEKHQLNKLKLKTNEVVTFKCSKTDTYLGADLQNNQIVLKPPLHNQQIPVECLWELQFHDKFTNELPTITLQPRTLAQIRHSFIGQNNILFPGNQINQQYNQKNATEQNQQMNNQQRCKKNVSKQLRLRHVITGKLLFCQDQFDEHDCFPAILSEDSCTIGLQLANRYEREFIDSSYVNLIRDDNVLTSIITKYSMKASIDGRIKKSEKVQGPEGFYKQLKYEQNTIKCGFRDRAFSKPFIIHRIKQSFFKIVLQPFSAYDQMLHFVHQLQQNHQNFAYIISTERMFEIQFLLNRLNEYLMDKIDISDENEDDLPIFERQIILKELYFTEILVELLYYLCYKKGTKKLQIWRKQKEEIQMIFLSAYQLITKLIQNNIVTKLYVSQWLEMFLHQYMCLSQPAIQSFLSEMLDNNREAIQKFLNENIIKKLIELILQQSPHDKYLKILNAICVSSDQAIRENQRLVLENFFKLAPPNFKFDFKIKQGHIYIQSAEQLNYSRWQNLEQFYKSSLMNDNLEYWNYFISYFDLLGDVSMNRFAQAKEFIDQNYSLEIFCKILYQAQSFHMFNLMKPFLKLIRYAYIDTPPFQKFKKLRVVQFTDLNGDIIDQTTILPKTSPLLDVMGFLLQQLEKIDLLHNNIEFSKNLQSVLQVLKCSIEMQFWVDMDQIKVILTAMYNICSSIKNFNLIRDQIETPNPQSCSNNNIHLSKIYQSEEKETHIHKKIKSTRLNETNNIFMTCKQLACEIINTIFDLENNIRVFMCSKSFKEQLLQLELVDPYLPNVCENPQSVKESNTFNKLPKQNQAFIKAIKQKFKDQNASEEKSLYDITNWINQFRQIITERSLSNFENFELIFAELSFYENLYLPKHSVEILSRAYGQRKELIQNFEKVIIVVSGKTLELSQLTKQIMNKLDILYQSEFYTMYKESSNNIRTSVIWYHSNEHQKAGLIQNLFQLGMYLKKDFDKGRSLNPLNFEDYKPDNHSTIAFCEREQNYKLHQTILMAQEIHIPLLDFIQNFNLDYSTIYWKLLHSIYDFLTILIWNNSENKQVIMSNKKLIQSIEQHLKFNIGAIDFLKVLYADNKQLLYSEREVSFILQSVVPVCNDQSINNYFKSKILDFIKVLLLSNSNYITSNQTQILQKFQEKQYNKIILRFSIYIEQTPISQEDNSFSDVTSSLDGQSDSETFITEELFNKWIEDYQKGYENIGYGFHELYISPELTYLYKFFAVFSQLVEEKHQINIKKCLKIHKFEDLIVLLYQAQDCWPLKRHLRAYINRLYYSKASDNFDLIIKIDLLTIIDDLQKTIDYLILPQYSYMAMTIIQAPVRYKYLMSYIYLNLEEILISLNSLFLNEQFLEYLEELILFNSQNSIYKLHLQLFEICQKLQIIEKIYAKENLGHLCQLLLDIFQSIISGFEIKVLLMREGLYLSMMEETILSQYLKVQNQQDLTKTQINRLYQIQKNREIYKQLLQNSQDLSVKQYLVHQVFSLDQQFIKESKLQNTLEFWKTQSKNRAKSGKQDMNDLINHKLRRIMKNWSFIPQFSQFLDEEFHEVCNKLSQIGKQSQDAYQTKYEVTTLQDFIQNIISICANTREQQFSDDIRIFFLRLLSRLITENNLSNKQKMVEVDLWTSEFWIDYKQEINHAQNLLTKCGAQDLILFILSESFLEINLTLLNECLLFSIAFLLGGNTQAQNAILEKLKQDSQNQILINIKVIITKLTKVINNNFSMVMYHNTKSGDFIQTVDNYDFYNTSTKVMQRVNVVDPDDYKETNFKKQCLDVLCRFFRVMQLLCENNNSEMKEFFRRQTDEQNITRINSINFIEFTSVQLRTYLKILSRAIIIIPASILDFINEVIQLPCIENQITLCHTTFFEDVSNMAHFFKNNSNQLQRLFDTEDDLQELQELFNKILQTVLLVLEGNEEKIYKDIQNKLEASFLISFLSLSFEQLNISNINDLEIYLLQQDKIFNSDMLRILNVCIIEQKMASYEQSRWIQQFHEQLSVNPTIKAIYDHLIILIHHIEIVYQGKSMTVFFPYHPLFNLLSEQSKEDLLFQINRETQRDKLLGLLNATNILFYDLEHNYKLNHYRIPITQNNLNVMQNLSSILALLINLSMIFFYTVIVKGNTFLLTSTLYNSLIIKMLSVSQLFAQIILFIMVSFQRIPIYLKKNSKGNDKLSLLLVFIQEDTCLLLFILVLLSFFGAFINSTVFVIHLVEIFSRVAILKNVFQAISYNAKQLLVVAFLGVLFVFAFSVISFSVYFDDIYQEEQTETCDSLITCMITLITSGVIGNSMINWDPLKFFFDMLFTVFFGLLFTNIVQGIMIDTFAELRDQRQKIEEDIKNRCFICAAQRGELENKNQSFEQHIQDKHLIWNYVFYVKCLQLKEWTEYTGLEYWIYEKIKQDDTSWFPESVIDGKNMTERLDQIESLLSQVIVYQENNP</sequence>
<evidence type="ECO:0000256" key="3">
    <source>
        <dbReference type="ARBA" id="ARBA00022692"/>
    </source>
</evidence>
<feature type="transmembrane region" description="Helical" evidence="9">
    <location>
        <begin position="2331"/>
        <end position="2350"/>
    </location>
</feature>
<feature type="domain" description="Ion transport" evidence="10">
    <location>
        <begin position="2419"/>
        <end position="2562"/>
    </location>
</feature>
<keyword evidence="8" id="KW-0407">Ion channel</keyword>
<dbReference type="InterPro" id="IPR013662">
    <property type="entry name" value="RIH_assoc-dom"/>
</dbReference>
<feature type="transmembrane region" description="Helical" evidence="9">
    <location>
        <begin position="2466"/>
        <end position="2489"/>
    </location>
</feature>
<feature type="domain" description="RIH" evidence="11">
    <location>
        <begin position="547"/>
        <end position="704"/>
    </location>
</feature>
<keyword evidence="7" id="KW-1071">Ligand-gated ion channel</keyword>
<dbReference type="OrthoDB" id="76898at2759"/>
<evidence type="ECO:0000259" key="11">
    <source>
        <dbReference type="Pfam" id="PF01365"/>
    </source>
</evidence>
<organism evidence="13 14">
    <name type="scientific">Paramecium sonneborni</name>
    <dbReference type="NCBI Taxonomy" id="65129"/>
    <lineage>
        <taxon>Eukaryota</taxon>
        <taxon>Sar</taxon>
        <taxon>Alveolata</taxon>
        <taxon>Ciliophora</taxon>
        <taxon>Intramacronucleata</taxon>
        <taxon>Oligohymenophorea</taxon>
        <taxon>Peniculida</taxon>
        <taxon>Parameciidae</taxon>
        <taxon>Paramecium</taxon>
    </lineage>
</organism>
<feature type="domain" description="RyR/IP3R Homology associated" evidence="12">
    <location>
        <begin position="2007"/>
        <end position="2108"/>
    </location>
</feature>
<keyword evidence="3 9" id="KW-0812">Transmembrane</keyword>
<dbReference type="PANTHER" id="PTHR45816:SF4">
    <property type="entry name" value="RYR_IP3R HOMOLOGY ASSOCIATED DOMAIN-CONTAINING PROTEIN"/>
    <property type="match status" value="1"/>
</dbReference>
<evidence type="ECO:0000256" key="7">
    <source>
        <dbReference type="ARBA" id="ARBA00023286"/>
    </source>
</evidence>
<comment type="subcellular location">
    <subcellularLocation>
        <location evidence="1">Endomembrane system</location>
        <topology evidence="1">Multi-pass membrane protein</topology>
    </subcellularLocation>
</comment>
<dbReference type="Proteomes" id="UP000692954">
    <property type="component" value="Unassembled WGS sequence"/>
</dbReference>
<dbReference type="Pfam" id="PF08454">
    <property type="entry name" value="RIH_assoc"/>
    <property type="match status" value="1"/>
</dbReference>
<proteinExistence type="predicted"/>
<evidence type="ECO:0000256" key="1">
    <source>
        <dbReference type="ARBA" id="ARBA00004127"/>
    </source>
</evidence>
<comment type="caution">
    <text evidence="13">The sequence shown here is derived from an EMBL/GenBank/DDBJ whole genome shotgun (WGS) entry which is preliminary data.</text>
</comment>
<evidence type="ECO:0000256" key="2">
    <source>
        <dbReference type="ARBA" id="ARBA00022448"/>
    </source>
</evidence>
<dbReference type="GO" id="GO:0005262">
    <property type="term" value="F:calcium channel activity"/>
    <property type="evidence" value="ECO:0007669"/>
    <property type="project" value="InterPro"/>
</dbReference>
<feature type="transmembrane region" description="Helical" evidence="9">
    <location>
        <begin position="2407"/>
        <end position="2433"/>
    </location>
</feature>
<keyword evidence="5" id="KW-0406">Ion transport</keyword>
<gene>
    <name evidence="13" type="ORF">PSON_ATCC_30995.1.T0050015</name>
</gene>
<evidence type="ECO:0000259" key="10">
    <source>
        <dbReference type="Pfam" id="PF00520"/>
    </source>
</evidence>
<keyword evidence="2" id="KW-0813">Transport</keyword>
<evidence type="ECO:0000256" key="8">
    <source>
        <dbReference type="ARBA" id="ARBA00023303"/>
    </source>
</evidence>
<keyword evidence="6 9" id="KW-0472">Membrane</keyword>
<evidence type="ECO:0000256" key="6">
    <source>
        <dbReference type="ARBA" id="ARBA00023136"/>
    </source>
</evidence>
<keyword evidence="4 9" id="KW-1133">Transmembrane helix</keyword>
<dbReference type="EMBL" id="CAJJDN010000005">
    <property type="protein sequence ID" value="CAD8050438.1"/>
    <property type="molecule type" value="Genomic_DNA"/>
</dbReference>
<evidence type="ECO:0000313" key="13">
    <source>
        <dbReference type="EMBL" id="CAD8050438.1"/>
    </source>
</evidence>
<feature type="transmembrane region" description="Helical" evidence="9">
    <location>
        <begin position="2534"/>
        <end position="2556"/>
    </location>
</feature>
<dbReference type="GO" id="GO:0016020">
    <property type="term" value="C:membrane"/>
    <property type="evidence" value="ECO:0007669"/>
    <property type="project" value="InterPro"/>
</dbReference>
<dbReference type="InterPro" id="IPR005821">
    <property type="entry name" value="Ion_trans_dom"/>
</dbReference>
<evidence type="ECO:0000256" key="9">
    <source>
        <dbReference type="SAM" id="Phobius"/>
    </source>
</evidence>
<keyword evidence="14" id="KW-1185">Reference proteome</keyword>
<dbReference type="InterPro" id="IPR000699">
    <property type="entry name" value="RIH_dom"/>
</dbReference>
<accession>A0A8S1K505</accession>
<dbReference type="InterPro" id="IPR015925">
    <property type="entry name" value="Ryanodine_IP3_receptor"/>
</dbReference>
<evidence type="ECO:0000259" key="12">
    <source>
        <dbReference type="Pfam" id="PF08454"/>
    </source>
</evidence>
<dbReference type="PANTHER" id="PTHR45816">
    <property type="entry name" value="MIR DOMAIN-CONTAINING PROTEIN"/>
    <property type="match status" value="1"/>
</dbReference>
<protein>
    <submittedName>
        <fullName evidence="13">Uncharacterized protein</fullName>
    </submittedName>
</protein>
<name>A0A8S1K505_9CILI</name>
<feature type="transmembrane region" description="Helical" evidence="9">
    <location>
        <begin position="2501"/>
        <end position="2522"/>
    </location>
</feature>
<dbReference type="GO" id="GO:0012505">
    <property type="term" value="C:endomembrane system"/>
    <property type="evidence" value="ECO:0007669"/>
    <property type="project" value="UniProtKB-SubCell"/>
</dbReference>
<evidence type="ECO:0000256" key="5">
    <source>
        <dbReference type="ARBA" id="ARBA00023065"/>
    </source>
</evidence>
<dbReference type="Pfam" id="PF01365">
    <property type="entry name" value="RYDR_ITPR"/>
    <property type="match status" value="1"/>
</dbReference>
<evidence type="ECO:0000256" key="4">
    <source>
        <dbReference type="ARBA" id="ARBA00022989"/>
    </source>
</evidence>
<dbReference type="Pfam" id="PF00520">
    <property type="entry name" value="Ion_trans"/>
    <property type="match status" value="1"/>
</dbReference>
<evidence type="ECO:0000313" key="14">
    <source>
        <dbReference type="Proteomes" id="UP000692954"/>
    </source>
</evidence>
<reference evidence="13" key="1">
    <citation type="submission" date="2021-01" db="EMBL/GenBank/DDBJ databases">
        <authorList>
            <consortium name="Genoscope - CEA"/>
            <person name="William W."/>
        </authorList>
    </citation>
    <scope>NUCLEOTIDE SEQUENCE</scope>
</reference>
<feature type="transmembrane region" description="Helical" evidence="9">
    <location>
        <begin position="2362"/>
        <end position="2386"/>
    </location>
</feature>